<proteinExistence type="predicted"/>
<organism evidence="2 3">
    <name type="scientific">Georgenia thermotolerans</name>
    <dbReference type="NCBI Taxonomy" id="527326"/>
    <lineage>
        <taxon>Bacteria</taxon>
        <taxon>Bacillati</taxon>
        <taxon>Actinomycetota</taxon>
        <taxon>Actinomycetes</taxon>
        <taxon>Micrococcales</taxon>
        <taxon>Bogoriellaceae</taxon>
        <taxon>Georgenia</taxon>
    </lineage>
</organism>
<dbReference type="GO" id="GO:0016226">
    <property type="term" value="P:iron-sulfur cluster assembly"/>
    <property type="evidence" value="ECO:0007669"/>
    <property type="project" value="InterPro"/>
</dbReference>
<name>A0A7J5UNI0_9MICO</name>
<protein>
    <submittedName>
        <fullName evidence="2">SUF system NifU family Fe-S cluster assembly protein</fullName>
    </submittedName>
</protein>
<dbReference type="PANTHER" id="PTHR10093">
    <property type="entry name" value="IRON-SULFUR CLUSTER ASSEMBLY ENZYME NIFU HOMOLOG"/>
    <property type="match status" value="1"/>
</dbReference>
<reference evidence="2 3" key="1">
    <citation type="submission" date="2019-10" db="EMBL/GenBank/DDBJ databases">
        <title>Georgenia wutianyii sp. nov. and Georgenia yuyongxinii sp. nov. isolated from plateau pika (Ochotona curzoniae) in the Qinghai-Tibet plateau of China.</title>
        <authorList>
            <person name="Tian Z."/>
        </authorList>
    </citation>
    <scope>NUCLEOTIDE SEQUENCE [LARGE SCALE GENOMIC DNA]</scope>
    <source>
        <strain evidence="2 3">DSM 21501</strain>
    </source>
</reference>
<accession>A0A7J5UNI0</accession>
<dbReference type="GO" id="GO:0051536">
    <property type="term" value="F:iron-sulfur cluster binding"/>
    <property type="evidence" value="ECO:0007669"/>
    <property type="project" value="InterPro"/>
</dbReference>
<dbReference type="Proteomes" id="UP000451860">
    <property type="component" value="Unassembled WGS sequence"/>
</dbReference>
<dbReference type="Gene3D" id="3.90.1010.10">
    <property type="match status" value="1"/>
</dbReference>
<feature type="domain" description="NIF system FeS cluster assembly NifU N-terminal" evidence="1">
    <location>
        <begin position="8"/>
        <end position="135"/>
    </location>
</feature>
<dbReference type="SUPFAM" id="SSF82649">
    <property type="entry name" value="SufE/NifU"/>
    <property type="match status" value="1"/>
</dbReference>
<comment type="caution">
    <text evidence="2">The sequence shown here is derived from an EMBL/GenBank/DDBJ whole genome shotgun (WGS) entry which is preliminary data.</text>
</comment>
<dbReference type="AlphaFoldDB" id="A0A7J5UNI0"/>
<dbReference type="GO" id="GO:0005506">
    <property type="term" value="F:iron ion binding"/>
    <property type="evidence" value="ECO:0007669"/>
    <property type="project" value="InterPro"/>
</dbReference>
<dbReference type="InterPro" id="IPR002871">
    <property type="entry name" value="NIF_FeS_clus_asmbl_NifU_N"/>
</dbReference>
<dbReference type="RefSeq" id="WP_152203140.1">
    <property type="nucleotide sequence ID" value="NZ_VUKF01000023.1"/>
</dbReference>
<dbReference type="CDD" id="cd06664">
    <property type="entry name" value="IscU_like"/>
    <property type="match status" value="1"/>
</dbReference>
<dbReference type="NCBIfam" id="TIGR01994">
    <property type="entry name" value="SUF_scaf_2"/>
    <property type="match status" value="1"/>
</dbReference>
<dbReference type="OrthoDB" id="9804157at2"/>
<evidence type="ECO:0000313" key="3">
    <source>
        <dbReference type="Proteomes" id="UP000451860"/>
    </source>
</evidence>
<dbReference type="EMBL" id="WHJE01000071">
    <property type="protein sequence ID" value="KAE8763463.1"/>
    <property type="molecule type" value="Genomic_DNA"/>
</dbReference>
<keyword evidence="3" id="KW-1185">Reference proteome</keyword>
<sequence length="165" mass="17730">MADPLQQMYQQVILDHARAKHGAGEIDPFDGESFQVNPTCGDQVTLRVRVDHSTGAPRVAAVGWQGEGCSISQASLSVLTDLVTGKDIPTVDHLNETFRELMHGRGKELEPAKSDELEDATAFVGVAQFPARIKCALLGWMALRDALAHALTGEPTPDAPTKETA</sequence>
<gene>
    <name evidence="2" type="ORF">GB883_13970</name>
</gene>
<dbReference type="Pfam" id="PF01592">
    <property type="entry name" value="NifU_N"/>
    <property type="match status" value="1"/>
</dbReference>
<evidence type="ECO:0000259" key="1">
    <source>
        <dbReference type="Pfam" id="PF01592"/>
    </source>
</evidence>
<evidence type="ECO:0000313" key="2">
    <source>
        <dbReference type="EMBL" id="KAE8763463.1"/>
    </source>
</evidence>